<dbReference type="OrthoDB" id="24555at2759"/>
<keyword evidence="7" id="KW-0943">RNA-mediated gene silencing</keyword>
<dbReference type="Pfam" id="PF13017">
    <property type="entry name" value="Maelstrom"/>
    <property type="match status" value="2"/>
</dbReference>
<organism evidence="11 12">
    <name type="scientific">Acanthaster planci</name>
    <name type="common">Crown-of-thorns starfish</name>
    <dbReference type="NCBI Taxonomy" id="133434"/>
    <lineage>
        <taxon>Eukaryota</taxon>
        <taxon>Metazoa</taxon>
        <taxon>Echinodermata</taxon>
        <taxon>Eleutherozoa</taxon>
        <taxon>Asterozoa</taxon>
        <taxon>Asteroidea</taxon>
        <taxon>Valvatacea</taxon>
        <taxon>Valvatida</taxon>
        <taxon>Acanthasteridae</taxon>
        <taxon>Acanthaster</taxon>
    </lineage>
</organism>
<evidence type="ECO:0000256" key="5">
    <source>
        <dbReference type="ARBA" id="ARBA00022782"/>
    </source>
</evidence>
<keyword evidence="5" id="KW-0221">Differentiation</keyword>
<comment type="similarity">
    <text evidence="3">Belongs to the maelstrom family.</text>
</comment>
<dbReference type="PANTHER" id="PTHR21358">
    <property type="entry name" value="PROTEIN MAELSTROM HOMOLOG"/>
    <property type="match status" value="1"/>
</dbReference>
<proteinExistence type="inferred from homology"/>
<dbReference type="GO" id="GO:0043186">
    <property type="term" value="C:P granule"/>
    <property type="evidence" value="ECO:0007669"/>
    <property type="project" value="TreeGrafter"/>
</dbReference>
<feature type="region of interest" description="Disordered" evidence="9">
    <location>
        <begin position="422"/>
        <end position="481"/>
    </location>
</feature>
<reference evidence="12" key="1">
    <citation type="submission" date="2025-08" db="UniProtKB">
        <authorList>
            <consortium name="RefSeq"/>
        </authorList>
    </citation>
    <scope>IDENTIFICATION</scope>
</reference>
<protein>
    <submittedName>
        <fullName evidence="12">Protein maelstrom homolog</fullName>
    </submittedName>
</protein>
<dbReference type="GO" id="GO:0007283">
    <property type="term" value="P:spermatogenesis"/>
    <property type="evidence" value="ECO:0007669"/>
    <property type="project" value="TreeGrafter"/>
</dbReference>
<evidence type="ECO:0000256" key="8">
    <source>
        <dbReference type="ARBA" id="ARBA00023242"/>
    </source>
</evidence>
<sequence>MSSPESKSRDTNLDFESQVTNLESKSQVMIKLFSQLFSKYIKPWRTSMIKIELSDEEKLRYTSRAKTYSEEQKYADPDTGKMDCTGQLISERVDRMALNETRRSKERRQMIEKWPSGHSVCMETFYMLAFETLCELPDDLGYLPCEVACVSYSLYSGIIDVFHKFIEPGRLPVGYRYQCQRKSDYLQLQRRNEVEGCLRWLSDRAGVPNRLGKVYEMEVLLCELFVHGGAKPPSHSGCTNLLTTSTFDYEADTRCKYHEENEVTVDNCALGKAKKNCFCLSDALASIYNIELTSSHLPERQDVSTYLVIPPPVYGIQFSNAKPKPKPPQNPSTRGRGLEVDHRRREPAVGAHPTDRSDERLQKPVHKPVIQEEPVRRPTSLGVSGGMLAAKQVQPMKDREMGTKMAMLQPRAGAPSKFALPASAPPPSSLPLPGASWQGSAKVFSGPDDLSSDMTNRCQVAPPFSLGRGLGRSLGRGKPLS</sequence>
<evidence type="ECO:0000313" key="12">
    <source>
        <dbReference type="RefSeq" id="XP_022103186.1"/>
    </source>
</evidence>
<dbReference type="InterPro" id="IPR024970">
    <property type="entry name" value="Maelstrom"/>
</dbReference>
<keyword evidence="8" id="KW-0539">Nucleus</keyword>
<keyword evidence="4" id="KW-0963">Cytoplasm</keyword>
<dbReference type="GO" id="GO:0034587">
    <property type="term" value="P:piRNA processing"/>
    <property type="evidence" value="ECO:0007669"/>
    <property type="project" value="TreeGrafter"/>
</dbReference>
<feature type="domain" description="Maelstrom" evidence="10">
    <location>
        <begin position="142"/>
        <end position="184"/>
    </location>
</feature>
<dbReference type="GeneID" id="110985965"/>
<dbReference type="RefSeq" id="XP_022103186.1">
    <property type="nucleotide sequence ID" value="XM_022247494.1"/>
</dbReference>
<evidence type="ECO:0000256" key="7">
    <source>
        <dbReference type="ARBA" id="ARBA00023158"/>
    </source>
</evidence>
<evidence type="ECO:0000256" key="2">
    <source>
        <dbReference type="ARBA" id="ARBA00004496"/>
    </source>
</evidence>
<dbReference type="GO" id="GO:0007140">
    <property type="term" value="P:male meiotic nuclear division"/>
    <property type="evidence" value="ECO:0007669"/>
    <property type="project" value="TreeGrafter"/>
</dbReference>
<evidence type="ECO:0000313" key="11">
    <source>
        <dbReference type="Proteomes" id="UP000694845"/>
    </source>
</evidence>
<evidence type="ECO:0000256" key="9">
    <source>
        <dbReference type="SAM" id="MobiDB-lite"/>
    </source>
</evidence>
<dbReference type="Proteomes" id="UP000694845">
    <property type="component" value="Unplaced"/>
</dbReference>
<feature type="compositionally biased region" description="Basic and acidic residues" evidence="9">
    <location>
        <begin position="336"/>
        <end position="362"/>
    </location>
</feature>
<dbReference type="GO" id="GO:0045892">
    <property type="term" value="P:negative regulation of DNA-templated transcription"/>
    <property type="evidence" value="ECO:0007669"/>
    <property type="project" value="TreeGrafter"/>
</dbReference>
<evidence type="ECO:0000256" key="6">
    <source>
        <dbReference type="ARBA" id="ARBA00023125"/>
    </source>
</evidence>
<evidence type="ECO:0000256" key="4">
    <source>
        <dbReference type="ARBA" id="ARBA00022490"/>
    </source>
</evidence>
<dbReference type="InterPro" id="IPR039259">
    <property type="entry name" value="Protein_maelstrom"/>
</dbReference>
<dbReference type="PANTHER" id="PTHR21358:SF4">
    <property type="entry name" value="PROTEIN MAELSTROM HOMOLOG"/>
    <property type="match status" value="1"/>
</dbReference>
<keyword evidence="6" id="KW-0238">DNA-binding</keyword>
<dbReference type="GO" id="GO:0005634">
    <property type="term" value="C:nucleus"/>
    <property type="evidence" value="ECO:0007669"/>
    <property type="project" value="UniProtKB-SubCell"/>
</dbReference>
<evidence type="ECO:0000256" key="3">
    <source>
        <dbReference type="ARBA" id="ARBA00007057"/>
    </source>
</evidence>
<accession>A0A8B7ZIT1</accession>
<name>A0A8B7ZIT1_ACAPL</name>
<dbReference type="KEGG" id="aplc:110985965"/>
<feature type="region of interest" description="Disordered" evidence="9">
    <location>
        <begin position="317"/>
        <end position="365"/>
    </location>
</feature>
<keyword evidence="11" id="KW-1185">Reference proteome</keyword>
<dbReference type="GO" id="GO:0060964">
    <property type="term" value="P:regulation of miRNA-mediated gene silencing"/>
    <property type="evidence" value="ECO:0007669"/>
    <property type="project" value="InterPro"/>
</dbReference>
<evidence type="ECO:0000259" key="10">
    <source>
        <dbReference type="Pfam" id="PF13017"/>
    </source>
</evidence>
<evidence type="ECO:0000256" key="1">
    <source>
        <dbReference type="ARBA" id="ARBA00004123"/>
    </source>
</evidence>
<dbReference type="GO" id="GO:0043565">
    <property type="term" value="F:sequence-specific DNA binding"/>
    <property type="evidence" value="ECO:0007669"/>
    <property type="project" value="TreeGrafter"/>
</dbReference>
<dbReference type="GO" id="GO:0030154">
    <property type="term" value="P:cell differentiation"/>
    <property type="evidence" value="ECO:0007669"/>
    <property type="project" value="UniProtKB-KW"/>
</dbReference>
<feature type="domain" description="Maelstrom" evidence="10">
    <location>
        <begin position="194"/>
        <end position="302"/>
    </location>
</feature>
<gene>
    <name evidence="12" type="primary">LOC110985965</name>
</gene>
<dbReference type="AlphaFoldDB" id="A0A8B7ZIT1"/>
<comment type="subcellular location">
    <subcellularLocation>
        <location evidence="2">Cytoplasm</location>
    </subcellularLocation>
    <subcellularLocation>
        <location evidence="1">Nucleus</location>
    </subcellularLocation>
</comment>